<accession>I0I5C7</accession>
<dbReference type="InterPro" id="IPR024072">
    <property type="entry name" value="DHFR-like_dom_sf"/>
</dbReference>
<dbReference type="Pfam" id="PF01872">
    <property type="entry name" value="RibD_C"/>
    <property type="match status" value="1"/>
</dbReference>
<dbReference type="PANTHER" id="PTHR38011:SF11">
    <property type="entry name" value="2,5-DIAMINO-6-RIBOSYLAMINO-4(3H)-PYRIMIDINONE 5'-PHOSPHATE REDUCTASE"/>
    <property type="match status" value="1"/>
</dbReference>
<protein>
    <recommendedName>
        <fullName evidence="1">Bacterial bifunctional deaminase-reductase C-terminal domain-containing protein</fullName>
    </recommendedName>
</protein>
<dbReference type="Gene3D" id="3.40.430.10">
    <property type="entry name" value="Dihydrofolate Reductase, subunit A"/>
    <property type="match status" value="1"/>
</dbReference>
<dbReference type="KEGG" id="cap:CLDAP_24250"/>
<dbReference type="Proteomes" id="UP000007880">
    <property type="component" value="Chromosome"/>
</dbReference>
<organism evidence="2 3">
    <name type="scientific">Caldilinea aerophila (strain DSM 14535 / JCM 11387 / NBRC 104270 / STL-6-O1)</name>
    <dbReference type="NCBI Taxonomy" id="926550"/>
    <lineage>
        <taxon>Bacteria</taxon>
        <taxon>Bacillati</taxon>
        <taxon>Chloroflexota</taxon>
        <taxon>Caldilineae</taxon>
        <taxon>Caldilineales</taxon>
        <taxon>Caldilineaceae</taxon>
        <taxon>Caldilinea</taxon>
    </lineage>
</organism>
<evidence type="ECO:0000313" key="3">
    <source>
        <dbReference type="Proteomes" id="UP000007880"/>
    </source>
</evidence>
<feature type="domain" description="Bacterial bifunctional deaminase-reductase C-terminal" evidence="1">
    <location>
        <begin position="9"/>
        <end position="151"/>
    </location>
</feature>
<sequence>MKENQKRRIRYQVACSLDGYIAGPNGEVNWIPDDPGIDFSVLFAQFDTLLMGRRTYEALPLDDPTYGHLYADKELIVFSRTLRPETHPRATIVAELTPTYLEQLRLQPGKDIWLFGGGELFRSLLELGFVDTVELAVAPILLGGGHSFFALPRAPAAPEIARPATVCTVGHRALKLCCDARRRVTTFLHMIFYA</sequence>
<dbReference type="GO" id="GO:0008703">
    <property type="term" value="F:5-amino-6-(5-phosphoribosylamino)uracil reductase activity"/>
    <property type="evidence" value="ECO:0007669"/>
    <property type="project" value="InterPro"/>
</dbReference>
<proteinExistence type="predicted"/>
<dbReference type="STRING" id="926550.CLDAP_24250"/>
<keyword evidence="3" id="KW-1185">Reference proteome</keyword>
<dbReference type="eggNOG" id="COG0262">
    <property type="taxonomic scope" value="Bacteria"/>
</dbReference>
<dbReference type="GO" id="GO:0009231">
    <property type="term" value="P:riboflavin biosynthetic process"/>
    <property type="evidence" value="ECO:0007669"/>
    <property type="project" value="InterPro"/>
</dbReference>
<dbReference type="SUPFAM" id="SSF53597">
    <property type="entry name" value="Dihydrofolate reductase-like"/>
    <property type="match status" value="1"/>
</dbReference>
<dbReference type="PATRIC" id="fig|926550.5.peg.2651"/>
<dbReference type="InterPro" id="IPR002734">
    <property type="entry name" value="RibDG_C"/>
</dbReference>
<reference evidence="2 3" key="1">
    <citation type="submission" date="2012-02" db="EMBL/GenBank/DDBJ databases">
        <title>Complete genome sequence of Caldilinea aerophila DSM 14535 (= NBRC 102666).</title>
        <authorList>
            <person name="Oguchi A."/>
            <person name="Hosoyama A."/>
            <person name="Sekine M."/>
            <person name="Fukai R."/>
            <person name="Kato Y."/>
            <person name="Nakamura S."/>
            <person name="Hanada S."/>
            <person name="Yamazaki S."/>
            <person name="Fujita N."/>
        </authorList>
    </citation>
    <scope>NUCLEOTIDE SEQUENCE [LARGE SCALE GENOMIC DNA]</scope>
    <source>
        <strain evidence="3">DSM 14535 / JCM 11387 / NBRC 104270 / STL-6-O1</strain>
    </source>
</reference>
<dbReference type="InterPro" id="IPR050765">
    <property type="entry name" value="Riboflavin_Biosynth_HTPR"/>
</dbReference>
<dbReference type="PANTHER" id="PTHR38011">
    <property type="entry name" value="DIHYDROFOLATE REDUCTASE FAMILY PROTEIN (AFU_ORTHOLOGUE AFUA_8G06820)"/>
    <property type="match status" value="1"/>
</dbReference>
<dbReference type="EMBL" id="AP012337">
    <property type="protein sequence ID" value="BAM00465.1"/>
    <property type="molecule type" value="Genomic_DNA"/>
</dbReference>
<dbReference type="HOGENOM" id="CLU_043966_4_3_0"/>
<dbReference type="OrthoDB" id="195113at2"/>
<evidence type="ECO:0000259" key="1">
    <source>
        <dbReference type="Pfam" id="PF01872"/>
    </source>
</evidence>
<name>I0I5C7_CALAS</name>
<dbReference type="AlphaFoldDB" id="I0I5C7"/>
<dbReference type="RefSeq" id="WP_014433697.1">
    <property type="nucleotide sequence ID" value="NC_017079.1"/>
</dbReference>
<evidence type="ECO:0000313" key="2">
    <source>
        <dbReference type="EMBL" id="BAM00465.1"/>
    </source>
</evidence>
<gene>
    <name evidence="2" type="ordered locus">CLDAP_24250</name>
</gene>
<dbReference type="PRINTS" id="PR00070">
    <property type="entry name" value="DHFR"/>
</dbReference>